<keyword evidence="9" id="KW-1185">Reference proteome</keyword>
<dbReference type="InterPro" id="IPR000719">
    <property type="entry name" value="Prot_kinase_dom"/>
</dbReference>
<dbReference type="GO" id="GO:0005524">
    <property type="term" value="F:ATP binding"/>
    <property type="evidence" value="ECO:0007669"/>
    <property type="project" value="UniProtKB-UniRule"/>
</dbReference>
<dbReference type="AlphaFoldDB" id="A0AAN9QN27"/>
<evidence type="ECO:0000256" key="3">
    <source>
        <dbReference type="ARBA" id="ARBA00022777"/>
    </source>
</evidence>
<evidence type="ECO:0000256" key="4">
    <source>
        <dbReference type="ARBA" id="ARBA00022840"/>
    </source>
</evidence>
<evidence type="ECO:0000256" key="1">
    <source>
        <dbReference type="ARBA" id="ARBA00022679"/>
    </source>
</evidence>
<protein>
    <recommendedName>
        <fullName evidence="7">Protein kinase domain-containing protein</fullName>
    </recommendedName>
</protein>
<accession>A0AAN9QN27</accession>
<dbReference type="PANTHER" id="PTHR48011">
    <property type="entry name" value="CCR4-NOT TRANSCRIPTIONAL COMPLEX SUBUNIT CAF120-RELATED"/>
    <property type="match status" value="1"/>
</dbReference>
<reference evidence="8 9" key="1">
    <citation type="submission" date="2024-01" db="EMBL/GenBank/DDBJ databases">
        <title>The genomes of 5 underutilized Papilionoideae crops provide insights into root nodulation and disease resistanc.</title>
        <authorList>
            <person name="Jiang F."/>
        </authorList>
    </citation>
    <scope>NUCLEOTIDE SEQUENCE [LARGE SCALE GENOMIC DNA]</scope>
    <source>
        <strain evidence="8">LVBAO_FW01</strain>
        <tissue evidence="8">Leaves</tissue>
    </source>
</reference>
<evidence type="ECO:0000256" key="2">
    <source>
        <dbReference type="ARBA" id="ARBA00022741"/>
    </source>
</evidence>
<dbReference type="Gene3D" id="1.10.510.10">
    <property type="entry name" value="Transferase(Phosphotransferase) domain 1"/>
    <property type="match status" value="1"/>
</dbReference>
<proteinExistence type="inferred from homology"/>
<keyword evidence="2 5" id="KW-0547">Nucleotide-binding</keyword>
<dbReference type="GO" id="GO:0007165">
    <property type="term" value="P:signal transduction"/>
    <property type="evidence" value="ECO:0007669"/>
    <property type="project" value="TreeGrafter"/>
</dbReference>
<dbReference type="GO" id="GO:0004674">
    <property type="term" value="F:protein serine/threonine kinase activity"/>
    <property type="evidence" value="ECO:0007669"/>
    <property type="project" value="UniProtKB-KW"/>
</dbReference>
<keyword evidence="6" id="KW-0723">Serine/threonine-protein kinase</keyword>
<organism evidence="8 9">
    <name type="scientific">Canavalia gladiata</name>
    <name type="common">Sword bean</name>
    <name type="synonym">Dolichos gladiatus</name>
    <dbReference type="NCBI Taxonomy" id="3824"/>
    <lineage>
        <taxon>Eukaryota</taxon>
        <taxon>Viridiplantae</taxon>
        <taxon>Streptophyta</taxon>
        <taxon>Embryophyta</taxon>
        <taxon>Tracheophyta</taxon>
        <taxon>Spermatophyta</taxon>
        <taxon>Magnoliopsida</taxon>
        <taxon>eudicotyledons</taxon>
        <taxon>Gunneridae</taxon>
        <taxon>Pentapetalae</taxon>
        <taxon>rosids</taxon>
        <taxon>fabids</taxon>
        <taxon>Fabales</taxon>
        <taxon>Fabaceae</taxon>
        <taxon>Papilionoideae</taxon>
        <taxon>50 kb inversion clade</taxon>
        <taxon>NPAAA clade</taxon>
        <taxon>indigoferoid/millettioid clade</taxon>
        <taxon>Phaseoleae</taxon>
        <taxon>Canavalia</taxon>
    </lineage>
</organism>
<dbReference type="PANTHER" id="PTHR48011:SF51">
    <property type="entry name" value="PROTEIN KINASE SUPERFAMILY PROTEIN"/>
    <property type="match status" value="1"/>
</dbReference>
<name>A0AAN9QN27_CANGL</name>
<keyword evidence="4 5" id="KW-0067">ATP-binding</keyword>
<feature type="domain" description="Protein kinase" evidence="7">
    <location>
        <begin position="6"/>
        <end position="272"/>
    </location>
</feature>
<dbReference type="InterPro" id="IPR011009">
    <property type="entry name" value="Kinase-like_dom_sf"/>
</dbReference>
<feature type="binding site" evidence="5">
    <location>
        <position position="39"/>
    </location>
    <ligand>
        <name>ATP</name>
        <dbReference type="ChEBI" id="CHEBI:30616"/>
    </ligand>
</feature>
<evidence type="ECO:0000256" key="5">
    <source>
        <dbReference type="PROSITE-ProRule" id="PRU10141"/>
    </source>
</evidence>
<dbReference type="InterPro" id="IPR008271">
    <property type="entry name" value="Ser/Thr_kinase_AS"/>
</dbReference>
<dbReference type="Pfam" id="PF00069">
    <property type="entry name" value="Pkinase"/>
    <property type="match status" value="1"/>
</dbReference>
<dbReference type="PROSITE" id="PS00108">
    <property type="entry name" value="PROTEIN_KINASE_ST"/>
    <property type="match status" value="1"/>
</dbReference>
<gene>
    <name evidence="8" type="ORF">VNO77_21088</name>
</gene>
<comment type="similarity">
    <text evidence="6">Belongs to the protein kinase superfamily.</text>
</comment>
<evidence type="ECO:0000259" key="7">
    <source>
        <dbReference type="PROSITE" id="PS50011"/>
    </source>
</evidence>
<dbReference type="SMART" id="SM00220">
    <property type="entry name" value="S_TKc"/>
    <property type="match status" value="1"/>
</dbReference>
<dbReference type="EMBL" id="JAYMYQ010000004">
    <property type="protein sequence ID" value="KAK7340386.1"/>
    <property type="molecule type" value="Genomic_DNA"/>
</dbReference>
<dbReference type="InterPro" id="IPR052751">
    <property type="entry name" value="Plant_MAPKKK"/>
</dbReference>
<evidence type="ECO:0000313" key="9">
    <source>
        <dbReference type="Proteomes" id="UP001367508"/>
    </source>
</evidence>
<dbReference type="SUPFAM" id="SSF56112">
    <property type="entry name" value="Protein kinase-like (PK-like)"/>
    <property type="match status" value="1"/>
</dbReference>
<keyword evidence="3" id="KW-0418">Kinase</keyword>
<evidence type="ECO:0000313" key="8">
    <source>
        <dbReference type="EMBL" id="KAK7340386.1"/>
    </source>
</evidence>
<keyword evidence="1" id="KW-0808">Transferase</keyword>
<dbReference type="PROSITE" id="PS50011">
    <property type="entry name" value="PROTEIN_KINASE_DOM"/>
    <property type="match status" value="1"/>
</dbReference>
<dbReference type="InterPro" id="IPR017441">
    <property type="entry name" value="Protein_kinase_ATP_BS"/>
</dbReference>
<evidence type="ECO:0000256" key="6">
    <source>
        <dbReference type="RuleBase" id="RU000304"/>
    </source>
</evidence>
<sequence length="319" mass="35590">MGEVKWEKVEILGKGWHGTVCKVKMSAPEKMKGRVLAVKSSKGEYSDFLKREGRILRSFIGCKEIVQCGGSQTCIEDGKLVCNLIMELAPYGSLEGLIKKRGVLSECEVRMYAIMLLKGLSVIHQRGIVHCDLKPDNILLFPSTQCGIDYQLKIADFGVSKTRDERLDLTPWTIRFRGTPNYMSPESVMGLIDTPLDIWSFGCILIKMITGFSVWNNISDIQDLTFKLAFLKQAPPLPSFLSLDCQDFLSRCFLKNPIQRWTATMLLNHPFLLAANDAPPSTLPMSTFAFSSCDRYFLSCLGKPKIKTQKRVEGGGGGG</sequence>
<comment type="caution">
    <text evidence="8">The sequence shown here is derived from an EMBL/GenBank/DDBJ whole genome shotgun (WGS) entry which is preliminary data.</text>
</comment>
<dbReference type="PROSITE" id="PS00107">
    <property type="entry name" value="PROTEIN_KINASE_ATP"/>
    <property type="match status" value="1"/>
</dbReference>
<dbReference type="Proteomes" id="UP001367508">
    <property type="component" value="Unassembled WGS sequence"/>
</dbReference>